<keyword evidence="2" id="KW-1185">Reference proteome</keyword>
<organism evidence="1 2">
    <name type="scientific">Globisporangium ultimum (strain ATCC 200006 / CBS 805.95 / DAOM BR144)</name>
    <name type="common">Pythium ultimum</name>
    <dbReference type="NCBI Taxonomy" id="431595"/>
    <lineage>
        <taxon>Eukaryota</taxon>
        <taxon>Sar</taxon>
        <taxon>Stramenopiles</taxon>
        <taxon>Oomycota</taxon>
        <taxon>Peronosporomycetes</taxon>
        <taxon>Pythiales</taxon>
        <taxon>Pythiaceae</taxon>
        <taxon>Globisporangium</taxon>
    </lineage>
</organism>
<dbReference type="PANTHER" id="PTHR32419">
    <property type="entry name" value="GLUTATHIONYL-HYDROQUINONE REDUCTASE"/>
    <property type="match status" value="1"/>
</dbReference>
<dbReference type="Proteomes" id="UP000019132">
    <property type="component" value="Unassembled WGS sequence"/>
</dbReference>
<reference evidence="2" key="2">
    <citation type="submission" date="2010-04" db="EMBL/GenBank/DDBJ databases">
        <authorList>
            <person name="Buell R."/>
            <person name="Hamilton J."/>
            <person name="Hostetler J."/>
        </authorList>
    </citation>
    <scope>NUCLEOTIDE SEQUENCE [LARGE SCALE GENOMIC DNA]</scope>
    <source>
        <strain evidence="2">DAOM:BR144</strain>
    </source>
</reference>
<proteinExistence type="predicted"/>
<dbReference type="VEuPathDB" id="FungiDB:PYU1_G006567"/>
<dbReference type="HOGENOM" id="CLU_2502900_0_0_1"/>
<dbReference type="PANTHER" id="PTHR32419:SF6">
    <property type="entry name" value="GLUTATHIONE S-TRANSFERASE OMEGA-LIKE 1-RELATED"/>
    <property type="match status" value="1"/>
</dbReference>
<dbReference type="InParanoid" id="K3WNN7"/>
<sequence length="86" mass="9671">MTPFRNYVQPSHDAEFPAEKGRYHLYVTLAVLYMKGLDDVVGVSVAHPIFQFTKPDDPNDQHKGWTFVDPAVDATFVGEPGTNKFT</sequence>
<protein>
    <submittedName>
        <fullName evidence="1">Uncharacterized protein</fullName>
    </submittedName>
</protein>
<accession>K3WNN7</accession>
<dbReference type="GO" id="GO:0005737">
    <property type="term" value="C:cytoplasm"/>
    <property type="evidence" value="ECO:0007669"/>
    <property type="project" value="TreeGrafter"/>
</dbReference>
<dbReference type="GO" id="GO:0004364">
    <property type="term" value="F:glutathione transferase activity"/>
    <property type="evidence" value="ECO:0007669"/>
    <property type="project" value="InterPro"/>
</dbReference>
<evidence type="ECO:0000313" key="2">
    <source>
        <dbReference type="Proteomes" id="UP000019132"/>
    </source>
</evidence>
<dbReference type="Gene3D" id="3.40.30.10">
    <property type="entry name" value="Glutaredoxin"/>
    <property type="match status" value="1"/>
</dbReference>
<name>K3WNN7_GLOUD</name>
<dbReference type="EMBL" id="GL376635">
    <property type="status" value="NOT_ANNOTATED_CDS"/>
    <property type="molecule type" value="Genomic_DNA"/>
</dbReference>
<dbReference type="EnsemblProtists" id="PYU1_T006579">
    <property type="protein sequence ID" value="PYU1_T006579"/>
    <property type="gene ID" value="PYU1_G006567"/>
</dbReference>
<dbReference type="eggNOG" id="KOG2903">
    <property type="taxonomic scope" value="Eukaryota"/>
</dbReference>
<dbReference type="AlphaFoldDB" id="K3WNN7"/>
<reference evidence="1" key="3">
    <citation type="submission" date="2015-02" db="UniProtKB">
        <authorList>
            <consortium name="EnsemblProtists"/>
        </authorList>
    </citation>
    <scope>IDENTIFICATION</scope>
    <source>
        <strain evidence="1">DAOM BR144</strain>
    </source>
</reference>
<dbReference type="InterPro" id="IPR016639">
    <property type="entry name" value="GST_Omega/GSH"/>
</dbReference>
<evidence type="ECO:0000313" key="1">
    <source>
        <dbReference type="EnsemblProtists" id="PYU1_T006579"/>
    </source>
</evidence>
<reference evidence="2" key="1">
    <citation type="journal article" date="2010" name="Genome Biol.">
        <title>Genome sequence of the necrotrophic plant pathogen Pythium ultimum reveals original pathogenicity mechanisms and effector repertoire.</title>
        <authorList>
            <person name="Levesque C.A."/>
            <person name="Brouwer H."/>
            <person name="Cano L."/>
            <person name="Hamilton J.P."/>
            <person name="Holt C."/>
            <person name="Huitema E."/>
            <person name="Raffaele S."/>
            <person name="Robideau G.P."/>
            <person name="Thines M."/>
            <person name="Win J."/>
            <person name="Zerillo M.M."/>
            <person name="Beakes G.W."/>
            <person name="Boore J.L."/>
            <person name="Busam D."/>
            <person name="Dumas B."/>
            <person name="Ferriera S."/>
            <person name="Fuerstenberg S.I."/>
            <person name="Gachon C.M."/>
            <person name="Gaulin E."/>
            <person name="Govers F."/>
            <person name="Grenville-Briggs L."/>
            <person name="Horner N."/>
            <person name="Hostetler J."/>
            <person name="Jiang R.H."/>
            <person name="Johnson J."/>
            <person name="Krajaejun T."/>
            <person name="Lin H."/>
            <person name="Meijer H.J."/>
            <person name="Moore B."/>
            <person name="Morris P."/>
            <person name="Phuntmart V."/>
            <person name="Puiu D."/>
            <person name="Shetty J."/>
            <person name="Stajich J.E."/>
            <person name="Tripathy S."/>
            <person name="Wawra S."/>
            <person name="van West P."/>
            <person name="Whitty B.R."/>
            <person name="Coutinho P.M."/>
            <person name="Henrissat B."/>
            <person name="Martin F."/>
            <person name="Thomas P.D."/>
            <person name="Tyler B.M."/>
            <person name="De Vries R.P."/>
            <person name="Kamoun S."/>
            <person name="Yandell M."/>
            <person name="Tisserat N."/>
            <person name="Buell C.R."/>
        </authorList>
    </citation>
    <scope>NUCLEOTIDE SEQUENCE</scope>
    <source>
        <strain evidence="2">DAOM:BR144</strain>
    </source>
</reference>